<feature type="compositionally biased region" description="Low complexity" evidence="1">
    <location>
        <begin position="233"/>
        <end position="248"/>
    </location>
</feature>
<evidence type="ECO:0000259" key="2">
    <source>
        <dbReference type="Pfam" id="PF00011"/>
    </source>
</evidence>
<accession>A0A075AE26</accession>
<proteinExistence type="predicted"/>
<dbReference type="KEGG" id="ovi:T265_06317"/>
<dbReference type="Pfam" id="PF00011">
    <property type="entry name" value="HSP20"/>
    <property type="match status" value="1"/>
</dbReference>
<evidence type="ECO:0000313" key="3">
    <source>
        <dbReference type="EMBL" id="KER26464.1"/>
    </source>
</evidence>
<reference evidence="3 4" key="1">
    <citation type="submission" date="2013-11" db="EMBL/GenBank/DDBJ databases">
        <title>Opisthorchis viverrini - life in the bile duct.</title>
        <authorList>
            <person name="Young N.D."/>
            <person name="Nagarajan N."/>
            <person name="Lin S.J."/>
            <person name="Korhonen P.K."/>
            <person name="Jex A.R."/>
            <person name="Hall R.S."/>
            <person name="Safavi-Hemami H."/>
            <person name="Kaewkong W."/>
            <person name="Bertrand D."/>
            <person name="Gao S."/>
            <person name="Seet Q."/>
            <person name="Wongkham S."/>
            <person name="Teh B.T."/>
            <person name="Wongkham C."/>
            <person name="Intapan P.M."/>
            <person name="Maleewong W."/>
            <person name="Yang X."/>
            <person name="Hu M."/>
            <person name="Wang Z."/>
            <person name="Hofmann A."/>
            <person name="Sternberg P.W."/>
            <person name="Tan P."/>
            <person name="Wang J."/>
            <person name="Gasser R.B."/>
        </authorList>
    </citation>
    <scope>NUCLEOTIDE SEQUENCE [LARGE SCALE GENOMIC DNA]</scope>
</reference>
<name>A0A075AE26_OPIVI</name>
<dbReference type="OrthoDB" id="1431247at2759"/>
<dbReference type="Gene3D" id="2.60.40.790">
    <property type="match status" value="2"/>
</dbReference>
<feature type="domain" description="SHSP" evidence="2">
    <location>
        <begin position="39"/>
        <end position="120"/>
    </location>
</feature>
<dbReference type="AlphaFoldDB" id="A0A075AE26"/>
<dbReference type="InterPro" id="IPR008978">
    <property type="entry name" value="HSP20-like_chaperone"/>
</dbReference>
<dbReference type="SUPFAM" id="SSF49764">
    <property type="entry name" value="HSP20-like chaperones"/>
    <property type="match status" value="2"/>
</dbReference>
<dbReference type="GeneID" id="20320499"/>
<dbReference type="CTD" id="20320499"/>
<dbReference type="CDD" id="cd06526">
    <property type="entry name" value="metazoan_ACD"/>
    <property type="match status" value="1"/>
</dbReference>
<evidence type="ECO:0000256" key="1">
    <source>
        <dbReference type="SAM" id="MobiDB-lite"/>
    </source>
</evidence>
<dbReference type="EMBL" id="KL596747">
    <property type="protein sequence ID" value="KER26464.1"/>
    <property type="molecule type" value="Genomic_DNA"/>
</dbReference>
<dbReference type="InterPro" id="IPR002068">
    <property type="entry name" value="A-crystallin/Hsp20_dom"/>
</dbReference>
<dbReference type="RefSeq" id="XP_009169808.1">
    <property type="nucleotide sequence ID" value="XM_009171544.1"/>
</dbReference>
<organism evidence="3 4">
    <name type="scientific">Opisthorchis viverrini</name>
    <name type="common">Southeast Asian liver fluke</name>
    <dbReference type="NCBI Taxonomy" id="6198"/>
    <lineage>
        <taxon>Eukaryota</taxon>
        <taxon>Metazoa</taxon>
        <taxon>Spiralia</taxon>
        <taxon>Lophotrochozoa</taxon>
        <taxon>Platyhelminthes</taxon>
        <taxon>Trematoda</taxon>
        <taxon>Digenea</taxon>
        <taxon>Opisthorchiida</taxon>
        <taxon>Opisthorchiata</taxon>
        <taxon>Opisthorchiidae</taxon>
        <taxon>Opisthorchis</taxon>
    </lineage>
</organism>
<dbReference type="CDD" id="cd06464">
    <property type="entry name" value="ACD_sHsps-like"/>
    <property type="match status" value="1"/>
</dbReference>
<keyword evidence="4" id="KW-1185">Reference proteome</keyword>
<gene>
    <name evidence="3" type="ORF">T265_06317</name>
</gene>
<sequence>MWSRPILSPHTGLADVGRSRLSRAAPPAQARYIRDPHGETKYFARVDIQDVPRESLEVYTQQNLVILYAKLENRVTAGGRRTHEWRRELRLPPNVNFSTLRCTFVEPGFVHIEADVLEETAHLAPISNWSRPKSPDVHNFPANDWSRTHTPNLGSTPIPCRPECKIDHRRVTFAEPQRCRISTTPSASRSSWKRVPITEWSYGHSSPISFNSPRTVRTFLSPQLHAAPLVAQTPPTSTRSRDPTSPTRVRNPLGQGDGTTAPTGQAFKRYKLRVELGYSVSPRDLTINSHNGLLTIHAKKLVKPNAWKPSEDMVFEHYSEHTLPCDIILTDLTARLQDGVVYVEAPYKPVTANISLPRLDALHRQSMIMNNWHGI</sequence>
<feature type="region of interest" description="Disordered" evidence="1">
    <location>
        <begin position="226"/>
        <end position="265"/>
    </location>
</feature>
<dbReference type="Proteomes" id="UP000054324">
    <property type="component" value="Unassembled WGS sequence"/>
</dbReference>
<protein>
    <recommendedName>
        <fullName evidence="2">SHSP domain-containing protein</fullName>
    </recommendedName>
</protein>
<evidence type="ECO:0000313" key="4">
    <source>
        <dbReference type="Proteomes" id="UP000054324"/>
    </source>
</evidence>